<dbReference type="Pfam" id="PF12634">
    <property type="entry name" value="Inp1"/>
    <property type="match status" value="1"/>
</dbReference>
<proteinExistence type="inferred from homology"/>
<comment type="caution">
    <text evidence="7">The sequence shown here is derived from an EMBL/GenBank/DDBJ whole genome shotgun (WGS) entry which is preliminary data.</text>
</comment>
<comment type="similarity">
    <text evidence="3">Belongs to the INP1 family.</text>
</comment>
<evidence type="ECO:0000256" key="4">
    <source>
        <dbReference type="ARBA" id="ARBA00021397"/>
    </source>
</evidence>
<feature type="compositionally biased region" description="Low complexity" evidence="6">
    <location>
        <begin position="626"/>
        <end position="649"/>
    </location>
</feature>
<feature type="region of interest" description="Disordered" evidence="6">
    <location>
        <begin position="1"/>
        <end position="47"/>
    </location>
</feature>
<feature type="region of interest" description="Disordered" evidence="6">
    <location>
        <begin position="187"/>
        <end position="221"/>
    </location>
</feature>
<protein>
    <recommendedName>
        <fullName evidence="4">Inheritance of peroxisomes protein 1</fullName>
    </recommendedName>
</protein>
<comment type="subcellular location">
    <subcellularLocation>
        <location evidence="2">Peroxisome membrane</location>
        <topology evidence="2">Peripheral membrane protein</topology>
    </subcellularLocation>
</comment>
<evidence type="ECO:0000256" key="2">
    <source>
        <dbReference type="ARBA" id="ARBA00004421"/>
    </source>
</evidence>
<feature type="region of interest" description="Disordered" evidence="6">
    <location>
        <begin position="462"/>
        <end position="525"/>
    </location>
</feature>
<reference evidence="7" key="1">
    <citation type="submission" date="2022-10" db="EMBL/GenBank/DDBJ databases">
        <title>Tapping the CABI collections for fungal endophytes: first genome assemblies for Collariella, Neodidymelliopsis, Ascochyta clinopodiicola, Didymella pomorum, Didymosphaeria variabile, Neocosmospora piperis and Neocucurbitaria cava.</title>
        <authorList>
            <person name="Hill R."/>
        </authorList>
    </citation>
    <scope>NUCLEOTIDE SEQUENCE</scope>
    <source>
        <strain evidence="7">IMI 355082</strain>
    </source>
</reference>
<comment type="function">
    <text evidence="1">Required for peroxisome inheritance.</text>
</comment>
<feature type="compositionally biased region" description="Low complexity" evidence="6">
    <location>
        <begin position="462"/>
        <end position="474"/>
    </location>
</feature>
<feature type="compositionally biased region" description="Polar residues" evidence="6">
    <location>
        <begin position="330"/>
        <end position="346"/>
    </location>
</feature>
<evidence type="ECO:0000256" key="6">
    <source>
        <dbReference type="SAM" id="MobiDB-lite"/>
    </source>
</evidence>
<dbReference type="GO" id="GO:0045033">
    <property type="term" value="P:peroxisome inheritance"/>
    <property type="evidence" value="ECO:0007669"/>
    <property type="project" value="InterPro"/>
</dbReference>
<keyword evidence="8" id="KW-1185">Reference proteome</keyword>
<dbReference type="InterPro" id="IPR024758">
    <property type="entry name" value="Inp1"/>
</dbReference>
<keyword evidence="5" id="KW-0472">Membrane</keyword>
<feature type="compositionally biased region" description="Basic and acidic residues" evidence="6">
    <location>
        <begin position="264"/>
        <end position="280"/>
    </location>
</feature>
<dbReference type="GO" id="GO:0005780">
    <property type="term" value="C:extrinsic component of intraperoxisomal membrane"/>
    <property type="evidence" value="ECO:0007669"/>
    <property type="project" value="InterPro"/>
</dbReference>
<name>A0A9W8YMU4_9PEZI</name>
<feature type="region of interest" description="Disordered" evidence="6">
    <location>
        <begin position="313"/>
        <end position="446"/>
    </location>
</feature>
<evidence type="ECO:0000256" key="5">
    <source>
        <dbReference type="ARBA" id="ARBA00023136"/>
    </source>
</evidence>
<evidence type="ECO:0000256" key="1">
    <source>
        <dbReference type="ARBA" id="ARBA00003594"/>
    </source>
</evidence>
<feature type="compositionally biased region" description="Polar residues" evidence="6">
    <location>
        <begin position="24"/>
        <end position="47"/>
    </location>
</feature>
<dbReference type="OrthoDB" id="4097008at2759"/>
<feature type="compositionally biased region" description="Low complexity" evidence="6">
    <location>
        <begin position="492"/>
        <end position="504"/>
    </location>
</feature>
<feature type="compositionally biased region" description="Basic and acidic residues" evidence="6">
    <location>
        <begin position="583"/>
        <end position="603"/>
    </location>
</feature>
<feature type="compositionally biased region" description="Polar residues" evidence="6">
    <location>
        <begin position="416"/>
        <end position="430"/>
    </location>
</feature>
<feature type="region of interest" description="Disordered" evidence="6">
    <location>
        <begin position="66"/>
        <end position="85"/>
    </location>
</feature>
<gene>
    <name evidence="7" type="ORF">N0V93_008350</name>
</gene>
<organism evidence="7 8">
    <name type="scientific">Gnomoniopsis smithogilvyi</name>
    <dbReference type="NCBI Taxonomy" id="1191159"/>
    <lineage>
        <taxon>Eukaryota</taxon>
        <taxon>Fungi</taxon>
        <taxon>Dikarya</taxon>
        <taxon>Ascomycota</taxon>
        <taxon>Pezizomycotina</taxon>
        <taxon>Sordariomycetes</taxon>
        <taxon>Sordariomycetidae</taxon>
        <taxon>Diaporthales</taxon>
        <taxon>Gnomoniaceae</taxon>
        <taxon>Gnomoniopsis</taxon>
    </lineage>
</organism>
<feature type="compositionally biased region" description="Pro residues" evidence="6">
    <location>
        <begin position="212"/>
        <end position="221"/>
    </location>
</feature>
<accession>A0A9W8YMU4</accession>
<evidence type="ECO:0000256" key="3">
    <source>
        <dbReference type="ARBA" id="ARBA00010707"/>
    </source>
</evidence>
<sequence length="817" mass="89035">MDQPRPLKQRASMPSFPPPRRHSTVPSSFQPDPQRTATGTAANGSVETLYNHPSVRIVAFTAGKSAFDRPGPAQEEKPGTLPSSSQFERPIAVGAFQIYRAPGSVAFLRSGTALQPILPKSQAWCLDEQSSKFVLQIRRPNYWRIEVPVGNDEEIRTAHKLREVLDKILQFEKTPCPFERSFTVELPEPPKTPIKKRTWTPPARTVSMNWPPGSPVTPPPEFASRARFYNPGARRFSDFGADTSRIGMTPLASPQMMVEPVQEDVEKKADTPSRRERRDVSSVMCGPLLEEPEPLSPPLTAVPLSIAQITEASSSKAQGLPTAEPEPATQVAQSASLSKSDGTSTAKAPVKKRDPIWTTKKAPPRAARKSPEARTAITTAPSADITKPTATRREDSTRAPRQTDPGRSPSPELESVETSPNASPSAIQNDMDNELQAEGGALEGSGQLRVRRTRLAAFASRRAATTPALRLRTPSTSTLDSVKGSVPETQPEEPSSPAESSAESLDSFHSLESWHEPLSPPAASPMFSPSKTYPYPHENIPLTLNRGQISGFTTTPTVSAWERNSVGAVISSECHTPDTPFTEIHEEDRSPRAADKASSKPSEELAQQTTNAVPITSKAILEEDISNTTDTESTSTSWSSAASHTSSDSPIRHRAATTSVAISHRSPRGLSPLPPAANLLTTSNNRTSSAVRAIRRIPSSIFNTTCEILISPPAHLISLMLKVAARITAGEWRGFVFGMGEGGELVDVRWDWSDDRDLIDSSWEEDDFGFGKAHRVASKANELPRKKLIEYQDPWATNPDDPDLDEDGHWSRSWGVD</sequence>
<feature type="compositionally biased region" description="Polar residues" evidence="6">
    <location>
        <begin position="605"/>
        <end position="614"/>
    </location>
</feature>
<dbReference type="EMBL" id="JAPEVB010000005">
    <property type="protein sequence ID" value="KAJ4387749.1"/>
    <property type="molecule type" value="Genomic_DNA"/>
</dbReference>
<evidence type="ECO:0000313" key="7">
    <source>
        <dbReference type="EMBL" id="KAJ4387749.1"/>
    </source>
</evidence>
<feature type="region of interest" description="Disordered" evidence="6">
    <location>
        <begin position="252"/>
        <end position="299"/>
    </location>
</feature>
<feature type="region of interest" description="Disordered" evidence="6">
    <location>
        <begin position="791"/>
        <end position="817"/>
    </location>
</feature>
<dbReference type="AlphaFoldDB" id="A0A9W8YMU4"/>
<dbReference type="Proteomes" id="UP001140453">
    <property type="component" value="Unassembled WGS sequence"/>
</dbReference>
<feature type="region of interest" description="Disordered" evidence="6">
    <location>
        <begin position="571"/>
        <end position="681"/>
    </location>
</feature>
<evidence type="ECO:0000313" key="8">
    <source>
        <dbReference type="Proteomes" id="UP001140453"/>
    </source>
</evidence>